<accession>A0A9P6EIS6</accession>
<dbReference type="OrthoDB" id="3063824at2759"/>
<evidence type="ECO:0000313" key="1">
    <source>
        <dbReference type="EMBL" id="KAF9529845.1"/>
    </source>
</evidence>
<gene>
    <name evidence="1" type="ORF">CPB83DRAFT_851679</name>
</gene>
<name>A0A9P6EIS6_9AGAR</name>
<reference evidence="1" key="1">
    <citation type="submission" date="2020-11" db="EMBL/GenBank/DDBJ databases">
        <authorList>
            <consortium name="DOE Joint Genome Institute"/>
            <person name="Ahrendt S."/>
            <person name="Riley R."/>
            <person name="Andreopoulos W."/>
            <person name="Labutti K."/>
            <person name="Pangilinan J."/>
            <person name="Ruiz-Duenas F.J."/>
            <person name="Barrasa J.M."/>
            <person name="Sanchez-Garcia M."/>
            <person name="Camarero S."/>
            <person name="Miyauchi S."/>
            <person name="Serrano A."/>
            <person name="Linde D."/>
            <person name="Babiker R."/>
            <person name="Drula E."/>
            <person name="Ayuso-Fernandez I."/>
            <person name="Pacheco R."/>
            <person name="Padilla G."/>
            <person name="Ferreira P."/>
            <person name="Barriuso J."/>
            <person name="Kellner H."/>
            <person name="Castanera R."/>
            <person name="Alfaro M."/>
            <person name="Ramirez L."/>
            <person name="Pisabarro A.G."/>
            <person name="Kuo A."/>
            <person name="Tritt A."/>
            <person name="Lipzen A."/>
            <person name="He G."/>
            <person name="Yan M."/>
            <person name="Ng V."/>
            <person name="Cullen D."/>
            <person name="Martin F."/>
            <person name="Rosso M.-N."/>
            <person name="Henrissat B."/>
            <person name="Hibbett D."/>
            <person name="Martinez A.T."/>
            <person name="Grigoriev I.V."/>
        </authorList>
    </citation>
    <scope>NUCLEOTIDE SEQUENCE</scope>
    <source>
        <strain evidence="1">CBS 506.95</strain>
    </source>
</reference>
<dbReference type="AlphaFoldDB" id="A0A9P6EIS6"/>
<protein>
    <submittedName>
        <fullName evidence="1">Uncharacterized protein</fullName>
    </submittedName>
</protein>
<organism evidence="1 2">
    <name type="scientific">Crepidotus variabilis</name>
    <dbReference type="NCBI Taxonomy" id="179855"/>
    <lineage>
        <taxon>Eukaryota</taxon>
        <taxon>Fungi</taxon>
        <taxon>Dikarya</taxon>
        <taxon>Basidiomycota</taxon>
        <taxon>Agaricomycotina</taxon>
        <taxon>Agaricomycetes</taxon>
        <taxon>Agaricomycetidae</taxon>
        <taxon>Agaricales</taxon>
        <taxon>Agaricineae</taxon>
        <taxon>Crepidotaceae</taxon>
        <taxon>Crepidotus</taxon>
    </lineage>
</organism>
<sequence length="112" mass="12628">MENNRRLFLTLCKKGSTSYQYAIIPFPSSYNIAVEAAKKAFPETIDPYISIILKFGMKRANGSGTWATLRPEDWGRVVRSDDEIGVLIGLDLIYGQVPVEMPYEPEARNNRG</sequence>
<dbReference type="EMBL" id="MU157843">
    <property type="protein sequence ID" value="KAF9529845.1"/>
    <property type="molecule type" value="Genomic_DNA"/>
</dbReference>
<proteinExistence type="predicted"/>
<evidence type="ECO:0000313" key="2">
    <source>
        <dbReference type="Proteomes" id="UP000807306"/>
    </source>
</evidence>
<keyword evidence="2" id="KW-1185">Reference proteome</keyword>
<dbReference type="Proteomes" id="UP000807306">
    <property type="component" value="Unassembled WGS sequence"/>
</dbReference>
<comment type="caution">
    <text evidence="1">The sequence shown here is derived from an EMBL/GenBank/DDBJ whole genome shotgun (WGS) entry which is preliminary data.</text>
</comment>